<name>A0AA88GJK2_NAELO</name>
<dbReference type="AlphaFoldDB" id="A0AA88GJK2"/>
<keyword evidence="1" id="KW-1133">Transmembrane helix</keyword>
<gene>
    <name evidence="2" type="ORF">C9374_009999</name>
</gene>
<evidence type="ECO:0000313" key="2">
    <source>
        <dbReference type="EMBL" id="KAG2375376.1"/>
    </source>
</evidence>
<evidence type="ECO:0000256" key="1">
    <source>
        <dbReference type="SAM" id="Phobius"/>
    </source>
</evidence>
<dbReference type="PROSITE" id="PS51257">
    <property type="entry name" value="PROKAR_LIPOPROTEIN"/>
    <property type="match status" value="1"/>
</dbReference>
<accession>A0AA88GJK2</accession>
<dbReference type="RefSeq" id="XP_044544550.1">
    <property type="nucleotide sequence ID" value="XM_044700247.1"/>
</dbReference>
<proteinExistence type="predicted"/>
<evidence type="ECO:0000313" key="3">
    <source>
        <dbReference type="Proteomes" id="UP000816034"/>
    </source>
</evidence>
<keyword evidence="1" id="KW-0812">Transmembrane</keyword>
<dbReference type="EMBL" id="PYSW02000039">
    <property type="protein sequence ID" value="KAG2375376.1"/>
    <property type="molecule type" value="Genomic_DNA"/>
</dbReference>
<feature type="transmembrane region" description="Helical" evidence="1">
    <location>
        <begin position="12"/>
        <end position="35"/>
    </location>
</feature>
<dbReference type="Proteomes" id="UP000816034">
    <property type="component" value="Unassembled WGS sequence"/>
</dbReference>
<sequence>MASSNSRFIISIVGSLVGCCVAIIVLAIVLPIGIINSLPPEYCYSTQHLKYLPAGSTIALRKTYGLGRFELFNETGHGDKIENFKFNASSIVGTMKYRSWAIPYRIDLMNAEQKGSAEGRGASFSIGQQVSLHECRNDTTSEFTVLGRISQTNVFEFWKRTYEVYDATTTNKIATVEDKFGINEPFVARTPEGVVVAEFQQITWQLQETWRLSVKYDMPNFDMRSLLILVSVISYNRN</sequence>
<reference evidence="2 3" key="1">
    <citation type="journal article" date="2018" name="BMC Genomics">
        <title>The genome of Naegleria lovaniensis, the basis for a comparative approach to unravel pathogenicity factors of the human pathogenic amoeba N. fowleri.</title>
        <authorList>
            <person name="Liechti N."/>
            <person name="Schurch N."/>
            <person name="Bruggmann R."/>
            <person name="Wittwer M."/>
        </authorList>
    </citation>
    <scope>NUCLEOTIDE SEQUENCE [LARGE SCALE GENOMIC DNA]</scope>
    <source>
        <strain evidence="2 3">ATCC 30569</strain>
    </source>
</reference>
<comment type="caution">
    <text evidence="2">The sequence shown here is derived from an EMBL/GenBank/DDBJ whole genome shotgun (WGS) entry which is preliminary data.</text>
</comment>
<dbReference type="GeneID" id="68102453"/>
<organism evidence="2 3">
    <name type="scientific">Naegleria lovaniensis</name>
    <name type="common">Amoeba</name>
    <dbReference type="NCBI Taxonomy" id="51637"/>
    <lineage>
        <taxon>Eukaryota</taxon>
        <taxon>Discoba</taxon>
        <taxon>Heterolobosea</taxon>
        <taxon>Tetramitia</taxon>
        <taxon>Eutetramitia</taxon>
        <taxon>Vahlkampfiidae</taxon>
        <taxon>Naegleria</taxon>
    </lineage>
</organism>
<keyword evidence="3" id="KW-1185">Reference proteome</keyword>
<protein>
    <submittedName>
        <fullName evidence="2">Uncharacterized protein</fullName>
    </submittedName>
</protein>
<keyword evidence="1" id="KW-0472">Membrane</keyword>